<dbReference type="Gene3D" id="1.25.40.10">
    <property type="entry name" value="Tetratricopeptide repeat domain"/>
    <property type="match status" value="1"/>
</dbReference>
<proteinExistence type="inferred from homology"/>
<feature type="repeat" description="TPR" evidence="4">
    <location>
        <begin position="456"/>
        <end position="489"/>
    </location>
</feature>
<evidence type="ECO:0000256" key="3">
    <source>
        <dbReference type="ARBA" id="ARBA00024020"/>
    </source>
</evidence>
<name>A0A915D670_9BILA</name>
<keyword evidence="1" id="KW-0677">Repeat</keyword>
<dbReference type="SMART" id="SM00028">
    <property type="entry name" value="TPR"/>
    <property type="match status" value="3"/>
</dbReference>
<keyword evidence="5" id="KW-1185">Reference proteome</keyword>
<evidence type="ECO:0000256" key="2">
    <source>
        <dbReference type="ARBA" id="ARBA00022803"/>
    </source>
</evidence>
<dbReference type="PANTHER" id="PTHR16193">
    <property type="entry name" value="TETRATRICOPEPTIDE REPEAT PROTEIN 27"/>
    <property type="match status" value="1"/>
</dbReference>
<dbReference type="SUPFAM" id="SSF48452">
    <property type="entry name" value="TPR-like"/>
    <property type="match status" value="1"/>
</dbReference>
<keyword evidence="2 4" id="KW-0802">TPR repeat</keyword>
<reference evidence="6" key="1">
    <citation type="submission" date="2022-11" db="UniProtKB">
        <authorList>
            <consortium name="WormBaseParasite"/>
        </authorList>
    </citation>
    <scope>IDENTIFICATION</scope>
</reference>
<comment type="similarity">
    <text evidence="3">Belongs to the TTC27 family.</text>
</comment>
<dbReference type="WBParaSite" id="jg15820">
    <property type="protein sequence ID" value="jg15820"/>
    <property type="gene ID" value="jg15820"/>
</dbReference>
<dbReference type="Pfam" id="PF14559">
    <property type="entry name" value="TPR_19"/>
    <property type="match status" value="1"/>
</dbReference>
<dbReference type="InterPro" id="IPR011990">
    <property type="entry name" value="TPR-like_helical_dom_sf"/>
</dbReference>
<dbReference type="InterPro" id="IPR019734">
    <property type="entry name" value="TPR_rpt"/>
</dbReference>
<dbReference type="PROSITE" id="PS50005">
    <property type="entry name" value="TPR"/>
    <property type="match status" value="3"/>
</dbReference>
<dbReference type="PANTHER" id="PTHR16193:SF0">
    <property type="entry name" value="TETRATRICOPEPTIDE REPEAT PROTEIN 27"/>
    <property type="match status" value="1"/>
</dbReference>
<organism evidence="5 6">
    <name type="scientific">Ditylenchus dipsaci</name>
    <dbReference type="NCBI Taxonomy" id="166011"/>
    <lineage>
        <taxon>Eukaryota</taxon>
        <taxon>Metazoa</taxon>
        <taxon>Ecdysozoa</taxon>
        <taxon>Nematoda</taxon>
        <taxon>Chromadorea</taxon>
        <taxon>Rhabditida</taxon>
        <taxon>Tylenchina</taxon>
        <taxon>Tylenchomorpha</taxon>
        <taxon>Sphaerularioidea</taxon>
        <taxon>Anguinidae</taxon>
        <taxon>Anguininae</taxon>
        <taxon>Ditylenchus</taxon>
    </lineage>
</organism>
<dbReference type="SUPFAM" id="SSF81901">
    <property type="entry name" value="HCP-like"/>
    <property type="match status" value="1"/>
</dbReference>
<dbReference type="Pfam" id="PF13181">
    <property type="entry name" value="TPR_8"/>
    <property type="match status" value="1"/>
</dbReference>
<protein>
    <submittedName>
        <fullName evidence="6">Tetratricopeptide repeat protein 27</fullName>
    </submittedName>
</protein>
<sequence>MQEVLSKNLSQMDSQDEIISYALECFQIFVGANFCGITEVPQTSLLPDLPSKEIADFAVKELSFGSNKPASVIRCAEFLWVAKQIFSLDGSYLKSTNFEQELWRLRVHQIWAVVLDEKSPELKKIIDAIFEQLELLLDAKSADVSPCLVVQYHLERAACQLEYFERSKAQLSLKNAAEAAGIKLELDGALGKRTHFQCRSMAQLALSTTSINASATNGSSSMSGHQETEYSDLPLNCKNTDDTLLDSVNFDDRHLVEASTSLSDEQLACILAIGIFERKSMHSSADGVDAEVPFVYVDKVIEQKRNWAIQTRAFIERSSLEKRNSRKVERACSQMELIVKLLDGIKDKAVSCKRHRLNFLFSTSPVPFWKAKKLQAEILASLGCIAEALAIYESLKMWESVVDCYKMLKQQEKAEQLVRDLLNQNECEKYYCILGDITSNPEYYLKAIEISGDRSSQASASIGRLLMLQKHYLRAIAYFKRSVELQPFQIGRWFNLGYCAMKEDDYNEAVRAYHRCVSFEPEHFEAWNNLAACYVKLNQKERAQKVLMECLKLSYENFNVWENFMLVSVDIGDIHQALSAISKMLDLDSKKPIDQLALEVVSRMVLESDEEDVVHWRKRLAEVLFRVSFRQSLNTKVMRLFAELKKPSAESTDSGAWSTYTQLLEKAFQRTSTDLATKSVEENVESLESAIELVSALRNSWRRVNLGDLQVLSQMRLRVRPILSALDKKYGTACCNVDNKKLRDGYSRAALMIENL</sequence>
<accession>A0A915D670</accession>
<evidence type="ECO:0000256" key="1">
    <source>
        <dbReference type="ARBA" id="ARBA00022737"/>
    </source>
</evidence>
<dbReference type="InterPro" id="IPR044244">
    <property type="entry name" value="TTC27/Emw1"/>
</dbReference>
<dbReference type="AlphaFoldDB" id="A0A915D670"/>
<evidence type="ECO:0000256" key="4">
    <source>
        <dbReference type="PROSITE-ProRule" id="PRU00339"/>
    </source>
</evidence>
<feature type="repeat" description="TPR" evidence="4">
    <location>
        <begin position="524"/>
        <end position="557"/>
    </location>
</feature>
<evidence type="ECO:0000313" key="5">
    <source>
        <dbReference type="Proteomes" id="UP000887574"/>
    </source>
</evidence>
<feature type="repeat" description="TPR" evidence="4">
    <location>
        <begin position="490"/>
        <end position="523"/>
    </location>
</feature>
<evidence type="ECO:0000313" key="6">
    <source>
        <dbReference type="WBParaSite" id="jg15820"/>
    </source>
</evidence>
<dbReference type="Proteomes" id="UP000887574">
    <property type="component" value="Unplaced"/>
</dbReference>